<gene>
    <name evidence="8" type="ORF">CTI12_AA206720</name>
</gene>
<evidence type="ECO:0000256" key="5">
    <source>
        <dbReference type="SAM" id="MobiDB-lite"/>
    </source>
</evidence>
<dbReference type="OrthoDB" id="2822301at2759"/>
<evidence type="ECO:0000313" key="8">
    <source>
        <dbReference type="EMBL" id="PWA78443.1"/>
    </source>
</evidence>
<dbReference type="Proteomes" id="UP000245207">
    <property type="component" value="Unassembled WGS sequence"/>
</dbReference>
<reference evidence="8 9" key="1">
    <citation type="journal article" date="2018" name="Mol. Plant">
        <title>The genome of Artemisia annua provides insight into the evolution of Asteraceae family and artemisinin biosynthesis.</title>
        <authorList>
            <person name="Shen Q."/>
            <person name="Zhang L."/>
            <person name="Liao Z."/>
            <person name="Wang S."/>
            <person name="Yan T."/>
            <person name="Shi P."/>
            <person name="Liu M."/>
            <person name="Fu X."/>
            <person name="Pan Q."/>
            <person name="Wang Y."/>
            <person name="Lv Z."/>
            <person name="Lu X."/>
            <person name="Zhang F."/>
            <person name="Jiang W."/>
            <person name="Ma Y."/>
            <person name="Chen M."/>
            <person name="Hao X."/>
            <person name="Li L."/>
            <person name="Tang Y."/>
            <person name="Lv G."/>
            <person name="Zhou Y."/>
            <person name="Sun X."/>
            <person name="Brodelius P.E."/>
            <person name="Rose J.K.C."/>
            <person name="Tang K."/>
        </authorList>
    </citation>
    <scope>NUCLEOTIDE SEQUENCE [LARGE SCALE GENOMIC DNA]</scope>
    <source>
        <strain evidence="9">cv. Huhao1</strain>
        <tissue evidence="8">Leaf</tissue>
    </source>
</reference>
<organism evidence="8 9">
    <name type="scientific">Artemisia annua</name>
    <name type="common">Sweet wormwood</name>
    <dbReference type="NCBI Taxonomy" id="35608"/>
    <lineage>
        <taxon>Eukaryota</taxon>
        <taxon>Viridiplantae</taxon>
        <taxon>Streptophyta</taxon>
        <taxon>Embryophyta</taxon>
        <taxon>Tracheophyta</taxon>
        <taxon>Spermatophyta</taxon>
        <taxon>Magnoliopsida</taxon>
        <taxon>eudicotyledons</taxon>
        <taxon>Gunneridae</taxon>
        <taxon>Pentapetalae</taxon>
        <taxon>asterids</taxon>
        <taxon>campanulids</taxon>
        <taxon>Asterales</taxon>
        <taxon>Asteraceae</taxon>
        <taxon>Asteroideae</taxon>
        <taxon>Anthemideae</taxon>
        <taxon>Artemisiinae</taxon>
        <taxon>Artemisia</taxon>
    </lineage>
</organism>
<keyword evidence="9" id="KW-1185">Reference proteome</keyword>
<proteinExistence type="predicted"/>
<dbReference type="PROSITE" id="PS51999">
    <property type="entry name" value="ZF_GRF"/>
    <property type="match status" value="1"/>
</dbReference>
<evidence type="ECO:0000313" key="9">
    <source>
        <dbReference type="Proteomes" id="UP000245207"/>
    </source>
</evidence>
<evidence type="ECO:0000259" key="7">
    <source>
        <dbReference type="PROSITE" id="PS51999"/>
    </source>
</evidence>
<keyword evidence="6" id="KW-1133">Transmembrane helix</keyword>
<keyword evidence="1" id="KW-0479">Metal-binding</keyword>
<keyword evidence="6" id="KW-0472">Membrane</keyword>
<dbReference type="AlphaFoldDB" id="A0A2U1NY41"/>
<dbReference type="PANTHER" id="PTHR33248">
    <property type="entry name" value="ZINC ION-BINDING PROTEIN"/>
    <property type="match status" value="1"/>
</dbReference>
<evidence type="ECO:0000256" key="6">
    <source>
        <dbReference type="SAM" id="Phobius"/>
    </source>
</evidence>
<feature type="domain" description="GRF-type" evidence="7">
    <location>
        <begin position="4"/>
        <end position="44"/>
    </location>
</feature>
<feature type="region of interest" description="Disordered" evidence="5">
    <location>
        <begin position="257"/>
        <end position="279"/>
    </location>
</feature>
<evidence type="ECO:0000256" key="3">
    <source>
        <dbReference type="ARBA" id="ARBA00022833"/>
    </source>
</evidence>
<keyword evidence="3" id="KW-0862">Zinc</keyword>
<keyword evidence="6" id="KW-0812">Transmembrane</keyword>
<accession>A0A2U1NY41</accession>
<dbReference type="GO" id="GO:0008270">
    <property type="term" value="F:zinc ion binding"/>
    <property type="evidence" value="ECO:0007669"/>
    <property type="project" value="UniProtKB-KW"/>
</dbReference>
<dbReference type="EMBL" id="PKPP01001987">
    <property type="protein sequence ID" value="PWA78443.1"/>
    <property type="molecule type" value="Genomic_DNA"/>
</dbReference>
<evidence type="ECO:0000256" key="2">
    <source>
        <dbReference type="ARBA" id="ARBA00022771"/>
    </source>
</evidence>
<protein>
    <submittedName>
        <fullName evidence="8">Zinc finger, GRF-type</fullName>
    </submittedName>
</protein>
<name>A0A2U1NY41_ARTAN</name>
<dbReference type="Pfam" id="PF06839">
    <property type="entry name" value="Zn_ribbon_GRF"/>
    <property type="match status" value="1"/>
</dbReference>
<feature type="transmembrane region" description="Helical" evidence="6">
    <location>
        <begin position="184"/>
        <end position="207"/>
    </location>
</feature>
<sequence length="279" mass="31098">MVVCTCGKPAVVQTSWTNRNPGRRFFGCPTIGSNCPFLGWLDPPMCPRSVDIIPGLLRRINAFRGVVEELKEQRSKYKKYIIISWVNMGKYEFAKSLSAPNHTHISPKHTDETQRKQPLTMAIYIGTEKEEWEKVLDTPYCMDLVLEGFGAEPIAEYGAYSKIPKDLRKQILTWLRKQPGYYEMLASVLVFVCLNYPVLANLVFAYIQHPGALIRHRFNNSPTTLLFLFPPLPTGPLDPLGPTSVATLGPVDPLGPTPVATLGPVGPPKTDSVNTGSWL</sequence>
<evidence type="ECO:0000256" key="4">
    <source>
        <dbReference type="PROSITE-ProRule" id="PRU01343"/>
    </source>
</evidence>
<keyword evidence="2 4" id="KW-0863">Zinc-finger</keyword>
<evidence type="ECO:0000256" key="1">
    <source>
        <dbReference type="ARBA" id="ARBA00022723"/>
    </source>
</evidence>
<dbReference type="InterPro" id="IPR010666">
    <property type="entry name" value="Znf_GRF"/>
</dbReference>
<comment type="caution">
    <text evidence="8">The sequence shown here is derived from an EMBL/GenBank/DDBJ whole genome shotgun (WGS) entry which is preliminary data.</text>
</comment>